<dbReference type="GO" id="GO:0046417">
    <property type="term" value="P:chorismate metabolic process"/>
    <property type="evidence" value="ECO:0007669"/>
    <property type="project" value="InterPro"/>
</dbReference>
<dbReference type="InterPro" id="IPR008238">
    <property type="entry name" value="Chorismate_mutase_AroQ_euk"/>
</dbReference>
<evidence type="ECO:0000256" key="1">
    <source>
        <dbReference type="ARBA" id="ARBA00000824"/>
    </source>
</evidence>
<feature type="compositionally biased region" description="Basic and acidic residues" evidence="10">
    <location>
        <begin position="1"/>
        <end position="13"/>
    </location>
</feature>
<keyword evidence="8 9" id="KW-0413">Isomerase</keyword>
<dbReference type="AlphaFoldDB" id="A0A6J1FF49"/>
<feature type="region of interest" description="Disordered" evidence="10">
    <location>
        <begin position="1"/>
        <end position="36"/>
    </location>
</feature>
<proteinExistence type="predicted"/>
<accession>A0A6J1FF49</accession>
<evidence type="ECO:0000256" key="9">
    <source>
        <dbReference type="PIRNR" id="PIRNR017318"/>
    </source>
</evidence>
<dbReference type="FunFam" id="1.10.590.10:FF:000001">
    <property type="entry name" value="Chorismate mutase"/>
    <property type="match status" value="1"/>
</dbReference>
<evidence type="ECO:0000256" key="3">
    <source>
        <dbReference type="ARBA" id="ARBA00004817"/>
    </source>
</evidence>
<gene>
    <name evidence="13" type="primary">LOC111443377</name>
</gene>
<dbReference type="NCBIfam" id="TIGR01802">
    <property type="entry name" value="CM_pl-yst"/>
    <property type="match status" value="1"/>
</dbReference>
<evidence type="ECO:0000313" key="13">
    <source>
        <dbReference type="RefSeq" id="XP_022936940.1"/>
    </source>
</evidence>
<keyword evidence="5" id="KW-0963">Cytoplasm</keyword>
<evidence type="ECO:0000256" key="4">
    <source>
        <dbReference type="ARBA" id="ARBA00012404"/>
    </source>
</evidence>
<dbReference type="SUPFAM" id="SSF48600">
    <property type="entry name" value="Chorismate mutase II"/>
    <property type="match status" value="1"/>
</dbReference>
<evidence type="ECO:0000256" key="10">
    <source>
        <dbReference type="SAM" id="MobiDB-lite"/>
    </source>
</evidence>
<keyword evidence="6 9" id="KW-0028">Amino-acid biosynthesis</keyword>
<dbReference type="GO" id="GO:0004106">
    <property type="term" value="F:chorismate mutase activity"/>
    <property type="evidence" value="ECO:0007669"/>
    <property type="project" value="UniProtKB-UniRule"/>
</dbReference>
<evidence type="ECO:0000256" key="5">
    <source>
        <dbReference type="ARBA" id="ARBA00022490"/>
    </source>
</evidence>
<dbReference type="Proteomes" id="UP000504609">
    <property type="component" value="Unplaced"/>
</dbReference>
<evidence type="ECO:0000256" key="6">
    <source>
        <dbReference type="ARBA" id="ARBA00022605"/>
    </source>
</evidence>
<protein>
    <recommendedName>
        <fullName evidence="4 9">Chorismate mutase</fullName>
        <ecNumber evidence="4 9">5.4.99.5</ecNumber>
    </recommendedName>
</protein>
<reference evidence="13" key="1">
    <citation type="submission" date="2025-08" db="UniProtKB">
        <authorList>
            <consortium name="RefSeq"/>
        </authorList>
    </citation>
    <scope>IDENTIFICATION</scope>
    <source>
        <tissue evidence="13">Young leaves</tissue>
    </source>
</reference>
<dbReference type="KEGG" id="cmos:111443377"/>
<sequence length="312" mass="35186">MVGKKMKDKERKSGSSNLELRVGPRHSHRAGNHAALNHPVAGNYGRFFSTAAMADVSSNPNSASDTLTLDGIRDSLIRQENSIVYSLIERARFPLNRQIYLQNNASIPGFSGSLVEFIVRETEAIQAKAGRYENPEENPFFPESLPRPLLNPHKYPKDLHPSGASINMNKAIWEFYFDKFLPLLVADGDDGNYAATAASDLACLQALSRRIHCGKYVAEVKFRDAPKEYETPIRSKERDTLMKLLTFVAVEEMVKKRVEKKAMVFGQEVTLNNTNEGGKHMIDPSLASRLYSEWVIPLTKEVEVEYLLRRLE</sequence>
<evidence type="ECO:0000256" key="8">
    <source>
        <dbReference type="ARBA" id="ARBA00023235"/>
    </source>
</evidence>
<comment type="pathway">
    <text evidence="3">Metabolic intermediate biosynthesis; prephenate biosynthesis; prephenate from chorismate: step 1/1.</text>
</comment>
<organism evidence="12 13">
    <name type="scientific">Cucurbita moschata</name>
    <name type="common">Winter crookneck squash</name>
    <name type="synonym">Cucurbita pepo var. moschata</name>
    <dbReference type="NCBI Taxonomy" id="3662"/>
    <lineage>
        <taxon>Eukaryota</taxon>
        <taxon>Viridiplantae</taxon>
        <taxon>Streptophyta</taxon>
        <taxon>Embryophyta</taxon>
        <taxon>Tracheophyta</taxon>
        <taxon>Spermatophyta</taxon>
        <taxon>Magnoliopsida</taxon>
        <taxon>eudicotyledons</taxon>
        <taxon>Gunneridae</taxon>
        <taxon>Pentapetalae</taxon>
        <taxon>rosids</taxon>
        <taxon>fabids</taxon>
        <taxon>Cucurbitales</taxon>
        <taxon>Cucurbitaceae</taxon>
        <taxon>Cucurbiteae</taxon>
        <taxon>Cucurbita</taxon>
    </lineage>
</organism>
<evidence type="ECO:0000256" key="7">
    <source>
        <dbReference type="ARBA" id="ARBA00023141"/>
    </source>
</evidence>
<evidence type="ECO:0000259" key="11">
    <source>
        <dbReference type="Pfam" id="PF01817"/>
    </source>
</evidence>
<evidence type="ECO:0000256" key="2">
    <source>
        <dbReference type="ARBA" id="ARBA00004496"/>
    </source>
</evidence>
<comment type="subcellular location">
    <subcellularLocation>
        <location evidence="2">Cytoplasm</location>
    </subcellularLocation>
</comment>
<dbReference type="PROSITE" id="PS51169">
    <property type="entry name" value="CHORISMATE_MUT_3"/>
    <property type="match status" value="1"/>
</dbReference>
<dbReference type="GO" id="GO:1901747">
    <property type="term" value="P:prephenate(2-) biosynthetic process"/>
    <property type="evidence" value="ECO:0007669"/>
    <property type="project" value="UniProtKB-ARBA"/>
</dbReference>
<dbReference type="PANTHER" id="PTHR21145:SF12">
    <property type="entry name" value="CHORISMATE MUTASE"/>
    <property type="match status" value="1"/>
</dbReference>
<feature type="domain" description="Chorismate mutase" evidence="11">
    <location>
        <begin position="194"/>
        <end position="303"/>
    </location>
</feature>
<dbReference type="GO" id="GO:0008652">
    <property type="term" value="P:amino acid biosynthetic process"/>
    <property type="evidence" value="ECO:0007669"/>
    <property type="project" value="UniProtKB-KW"/>
</dbReference>
<comment type="catalytic activity">
    <reaction evidence="1 9">
        <text>chorismate = prephenate</text>
        <dbReference type="Rhea" id="RHEA:13897"/>
        <dbReference type="ChEBI" id="CHEBI:29748"/>
        <dbReference type="ChEBI" id="CHEBI:29934"/>
        <dbReference type="EC" id="5.4.99.5"/>
    </reaction>
</comment>
<dbReference type="Gene3D" id="1.10.590.10">
    <property type="entry name" value="Chorismate mutase, AroQ class superfamily, eukaryotic"/>
    <property type="match status" value="1"/>
</dbReference>
<evidence type="ECO:0000313" key="12">
    <source>
        <dbReference type="Proteomes" id="UP000504609"/>
    </source>
</evidence>
<dbReference type="PANTHER" id="PTHR21145">
    <property type="entry name" value="CHORISMATE MUTASE"/>
    <property type="match status" value="1"/>
</dbReference>
<dbReference type="RefSeq" id="XP_022936940.1">
    <property type="nucleotide sequence ID" value="XM_023081172.1"/>
</dbReference>
<dbReference type="GO" id="GO:0005737">
    <property type="term" value="C:cytoplasm"/>
    <property type="evidence" value="ECO:0007669"/>
    <property type="project" value="UniProtKB-SubCell"/>
</dbReference>
<keyword evidence="7 9" id="KW-0057">Aromatic amino acid biosynthesis</keyword>
<dbReference type="EC" id="5.4.99.5" evidence="4 9"/>
<dbReference type="GeneID" id="111443377"/>
<dbReference type="PIRSF" id="PIRSF017318">
    <property type="entry name" value="Chor_mut_AroQ_eu"/>
    <property type="match status" value="1"/>
</dbReference>
<dbReference type="GO" id="GO:0009073">
    <property type="term" value="P:aromatic amino acid family biosynthetic process"/>
    <property type="evidence" value="ECO:0007669"/>
    <property type="project" value="UniProtKB-UniRule"/>
</dbReference>
<dbReference type="InterPro" id="IPR036263">
    <property type="entry name" value="Chorismate_II_sf"/>
</dbReference>
<dbReference type="UniPathway" id="UPA00120">
    <property type="reaction ID" value="UER00203"/>
</dbReference>
<dbReference type="InterPro" id="IPR037039">
    <property type="entry name" value="CM_AroQ_sf_eucaryotic"/>
</dbReference>
<dbReference type="GO" id="GO:0042803">
    <property type="term" value="F:protein homodimerization activity"/>
    <property type="evidence" value="ECO:0007669"/>
    <property type="project" value="UniProtKB-ARBA"/>
</dbReference>
<dbReference type="InterPro" id="IPR002701">
    <property type="entry name" value="CM_II_prokaryot"/>
</dbReference>
<dbReference type="Pfam" id="PF01817">
    <property type="entry name" value="CM_2"/>
    <property type="match status" value="1"/>
</dbReference>
<name>A0A6J1FF49_CUCMO</name>
<keyword evidence="12" id="KW-1185">Reference proteome</keyword>